<gene>
    <name evidence="2" type="ORF">THIOM_003533</name>
</gene>
<dbReference type="Proteomes" id="UP000076962">
    <property type="component" value="Unassembled WGS sequence"/>
</dbReference>
<protein>
    <submittedName>
        <fullName evidence="2">Uncharacterized protein</fullName>
    </submittedName>
</protein>
<dbReference type="EMBL" id="LUTY01002141">
    <property type="protein sequence ID" value="OAD20744.1"/>
    <property type="molecule type" value="Genomic_DNA"/>
</dbReference>
<name>A0A176RYF4_9GAMM</name>
<organism evidence="2 3">
    <name type="scientific">Candidatus Thiomargarita nelsonii</name>
    <dbReference type="NCBI Taxonomy" id="1003181"/>
    <lineage>
        <taxon>Bacteria</taxon>
        <taxon>Pseudomonadati</taxon>
        <taxon>Pseudomonadota</taxon>
        <taxon>Gammaproteobacteria</taxon>
        <taxon>Thiotrichales</taxon>
        <taxon>Thiotrichaceae</taxon>
        <taxon>Thiomargarita</taxon>
    </lineage>
</organism>
<accession>A0A176RYF4</accession>
<keyword evidence="1" id="KW-0812">Transmembrane</keyword>
<dbReference type="AlphaFoldDB" id="A0A176RYF4"/>
<evidence type="ECO:0000313" key="3">
    <source>
        <dbReference type="Proteomes" id="UP000076962"/>
    </source>
</evidence>
<keyword evidence="3" id="KW-1185">Reference proteome</keyword>
<keyword evidence="1" id="KW-1133">Transmembrane helix</keyword>
<proteinExistence type="predicted"/>
<reference evidence="2 3" key="1">
    <citation type="submission" date="2016-05" db="EMBL/GenBank/DDBJ databases">
        <title>Single-cell genome of chain-forming Candidatus Thiomargarita nelsonii and comparison to other large sulfur-oxidizing bacteria.</title>
        <authorList>
            <person name="Winkel M."/>
            <person name="Salman V."/>
            <person name="Woyke T."/>
            <person name="Schulz-Vogt H."/>
            <person name="Richter M."/>
            <person name="Flood B."/>
            <person name="Bailey J."/>
            <person name="Amann R."/>
            <person name="Mussmann M."/>
        </authorList>
    </citation>
    <scope>NUCLEOTIDE SEQUENCE [LARGE SCALE GENOMIC DNA]</scope>
    <source>
        <strain evidence="2 3">THI036</strain>
    </source>
</reference>
<evidence type="ECO:0000313" key="2">
    <source>
        <dbReference type="EMBL" id="OAD20744.1"/>
    </source>
</evidence>
<feature type="transmembrane region" description="Helical" evidence="1">
    <location>
        <begin position="12"/>
        <end position="33"/>
    </location>
</feature>
<sequence length="92" mass="10919">MGYLNSRLVTYFVRGILIRTNMITSGYGFRLLIFPVQKKRHWLKSLIRLMNLSNKTVERSSLQLLMRWIKLSLRRAVFLAKQMFLFGGLVRI</sequence>
<keyword evidence="1" id="KW-0472">Membrane</keyword>
<evidence type="ECO:0000256" key="1">
    <source>
        <dbReference type="SAM" id="Phobius"/>
    </source>
</evidence>
<comment type="caution">
    <text evidence="2">The sequence shown here is derived from an EMBL/GenBank/DDBJ whole genome shotgun (WGS) entry which is preliminary data.</text>
</comment>